<reference evidence="2 3" key="1">
    <citation type="journal article" date="2011" name="Science">
        <title>The Selaginella genome identifies genetic changes associated with the evolution of vascular plants.</title>
        <authorList>
            <person name="Banks J.A."/>
            <person name="Nishiyama T."/>
            <person name="Hasebe M."/>
            <person name="Bowman J.L."/>
            <person name="Gribskov M."/>
            <person name="dePamphilis C."/>
            <person name="Albert V.A."/>
            <person name="Aono N."/>
            <person name="Aoyama T."/>
            <person name="Ambrose B.A."/>
            <person name="Ashton N.W."/>
            <person name="Axtell M.J."/>
            <person name="Barker E."/>
            <person name="Barker M.S."/>
            <person name="Bennetzen J.L."/>
            <person name="Bonawitz N.D."/>
            <person name="Chapple C."/>
            <person name="Cheng C."/>
            <person name="Correa L.G."/>
            <person name="Dacre M."/>
            <person name="DeBarry J."/>
            <person name="Dreyer I."/>
            <person name="Elias M."/>
            <person name="Engstrom E.M."/>
            <person name="Estelle M."/>
            <person name="Feng L."/>
            <person name="Finet C."/>
            <person name="Floyd S.K."/>
            <person name="Frommer W.B."/>
            <person name="Fujita T."/>
            <person name="Gramzow L."/>
            <person name="Gutensohn M."/>
            <person name="Harholt J."/>
            <person name="Hattori M."/>
            <person name="Heyl A."/>
            <person name="Hirai T."/>
            <person name="Hiwatashi Y."/>
            <person name="Ishikawa M."/>
            <person name="Iwata M."/>
            <person name="Karol K.G."/>
            <person name="Koehler B."/>
            <person name="Kolukisaoglu U."/>
            <person name="Kubo M."/>
            <person name="Kurata T."/>
            <person name="Lalonde S."/>
            <person name="Li K."/>
            <person name="Li Y."/>
            <person name="Litt A."/>
            <person name="Lyons E."/>
            <person name="Manning G."/>
            <person name="Maruyama T."/>
            <person name="Michael T.P."/>
            <person name="Mikami K."/>
            <person name="Miyazaki S."/>
            <person name="Morinaga S."/>
            <person name="Murata T."/>
            <person name="Mueller-Roeber B."/>
            <person name="Nelson D.R."/>
            <person name="Obara M."/>
            <person name="Oguri Y."/>
            <person name="Olmstead R.G."/>
            <person name="Onodera N."/>
            <person name="Petersen B.L."/>
            <person name="Pils B."/>
            <person name="Prigge M."/>
            <person name="Rensing S.A."/>
            <person name="Riano-Pachon D.M."/>
            <person name="Roberts A.W."/>
            <person name="Sato Y."/>
            <person name="Scheller H.V."/>
            <person name="Schulz B."/>
            <person name="Schulz C."/>
            <person name="Shakirov E.V."/>
            <person name="Shibagaki N."/>
            <person name="Shinohara N."/>
            <person name="Shippen D.E."/>
            <person name="Soerensen I."/>
            <person name="Sotooka R."/>
            <person name="Sugimoto N."/>
            <person name="Sugita M."/>
            <person name="Sumikawa N."/>
            <person name="Tanurdzic M."/>
            <person name="Theissen G."/>
            <person name="Ulvskov P."/>
            <person name="Wakazuki S."/>
            <person name="Weng J.K."/>
            <person name="Willats W.W."/>
            <person name="Wipf D."/>
            <person name="Wolf P.G."/>
            <person name="Yang L."/>
            <person name="Zimmer A.D."/>
            <person name="Zhu Q."/>
            <person name="Mitros T."/>
            <person name="Hellsten U."/>
            <person name="Loque D."/>
            <person name="Otillar R."/>
            <person name="Salamov A."/>
            <person name="Schmutz J."/>
            <person name="Shapiro H."/>
            <person name="Lindquist E."/>
            <person name="Lucas S."/>
            <person name="Rokhsar D."/>
            <person name="Grigoriev I.V."/>
        </authorList>
    </citation>
    <scope>NUCLEOTIDE SEQUENCE [LARGE SCALE GENOMIC DNA]</scope>
</reference>
<dbReference type="STRING" id="88036.D8QPX1"/>
<dbReference type="PANTHER" id="PTHR11895:SF73">
    <property type="entry name" value="AMIDASE FAMILY PROTEIN"/>
    <property type="match status" value="1"/>
</dbReference>
<sequence>MHLIDNVLGSVDPESGLSSDVSLDAEAVLSALKLTDADFFNVTKRQEMAEGAKALNIPGFQKNRNQVGYPDGGLTNAPVLVFDPSMNEADFTGPDTKFSYPSLAAGITRPSTDEDLAFMTILELGALLKSKKVTSVELVKVFSERLKRYDSTLKAVVTYTEELAQEQALAADKLLQQGTYLGPLHGIPYGLKDIIAVPGYRTTWGSTSFKDQFFNEEAFVYTRLKEAGAVLIAKLATGSLAYDDVWFGGRTRNPWNIEEFSTGSSCGPAAATSAGTIPFAIGSETAGSISYPAARTGVTAFRPTFGMVSRWQIMSLSESLDKIGPFSRSIEDCTIVLDVLRGKDPRDLSSKNIKLKDPFSIDVKKLTVGYLPDAEMEVVRILKEQGVKMVPFDLKYSVDSAQQILNFTMDVDMLAHFDHWQRAGLDDAYEAQDQWPVELRRARLISAVDYIQAQRARHKLISEVLEALKGIDAFVGNATDWEKVAVGNLVGMPVAIIPAGLKSIQNPPPEGTRRRTTVTAGIYARPYGDSEVLALAMAFQKVTKHHLQRPPVDNVKP</sequence>
<evidence type="ECO:0000313" key="2">
    <source>
        <dbReference type="EMBL" id="EFJ37692.1"/>
    </source>
</evidence>
<dbReference type="InterPro" id="IPR000120">
    <property type="entry name" value="Amidase"/>
</dbReference>
<name>D8QPX1_SELML</name>
<dbReference type="AlphaFoldDB" id="D8QPX1"/>
<feature type="domain" description="Amidase" evidence="1">
    <location>
        <begin position="137"/>
        <end position="475"/>
    </location>
</feature>
<protein>
    <recommendedName>
        <fullName evidence="1">Amidase domain-containing protein</fullName>
    </recommendedName>
</protein>
<dbReference type="SUPFAM" id="SSF75304">
    <property type="entry name" value="Amidase signature (AS) enzymes"/>
    <property type="match status" value="1"/>
</dbReference>
<dbReference type="Gramene" id="EFJ37692">
    <property type="protein sequence ID" value="EFJ37692"/>
    <property type="gene ID" value="SELMODRAFT_74803"/>
</dbReference>
<dbReference type="GO" id="GO:0003824">
    <property type="term" value="F:catalytic activity"/>
    <property type="evidence" value="ECO:0007669"/>
    <property type="project" value="InterPro"/>
</dbReference>
<dbReference type="OMA" id="AWGDVWF"/>
<dbReference type="HOGENOM" id="CLU_009600_13_0_1"/>
<dbReference type="EMBL" id="GL377565">
    <property type="protein sequence ID" value="EFJ37692.1"/>
    <property type="molecule type" value="Genomic_DNA"/>
</dbReference>
<dbReference type="Pfam" id="PF01425">
    <property type="entry name" value="Amidase"/>
    <property type="match status" value="1"/>
</dbReference>
<organism evidence="3">
    <name type="scientific">Selaginella moellendorffii</name>
    <name type="common">Spikemoss</name>
    <dbReference type="NCBI Taxonomy" id="88036"/>
    <lineage>
        <taxon>Eukaryota</taxon>
        <taxon>Viridiplantae</taxon>
        <taxon>Streptophyta</taxon>
        <taxon>Embryophyta</taxon>
        <taxon>Tracheophyta</taxon>
        <taxon>Lycopodiopsida</taxon>
        <taxon>Selaginellales</taxon>
        <taxon>Selaginellaceae</taxon>
        <taxon>Selaginella</taxon>
    </lineage>
</organism>
<dbReference type="OrthoDB" id="566138at2759"/>
<evidence type="ECO:0000313" key="3">
    <source>
        <dbReference type="Proteomes" id="UP000001514"/>
    </source>
</evidence>
<dbReference type="FunCoup" id="D8QPX1">
    <property type="interactions" value="328"/>
</dbReference>
<dbReference type="InParanoid" id="D8QPX1"/>
<dbReference type="KEGG" id="smo:SELMODRAFT_74803"/>
<proteinExistence type="predicted"/>
<dbReference type="PANTHER" id="PTHR11895">
    <property type="entry name" value="TRANSAMIDASE"/>
    <property type="match status" value="1"/>
</dbReference>
<dbReference type="Proteomes" id="UP000001514">
    <property type="component" value="Unassembled WGS sequence"/>
</dbReference>
<dbReference type="eggNOG" id="KOG1211">
    <property type="taxonomic scope" value="Eukaryota"/>
</dbReference>
<evidence type="ECO:0000259" key="1">
    <source>
        <dbReference type="Pfam" id="PF01425"/>
    </source>
</evidence>
<gene>
    <name evidence="2" type="ORF">SELMODRAFT_74803</name>
</gene>
<dbReference type="InterPro" id="IPR023631">
    <property type="entry name" value="Amidase_dom"/>
</dbReference>
<accession>D8QPX1</accession>
<dbReference type="InterPro" id="IPR036928">
    <property type="entry name" value="AS_sf"/>
</dbReference>
<dbReference type="Gene3D" id="3.90.1300.10">
    <property type="entry name" value="Amidase signature (AS) domain"/>
    <property type="match status" value="1"/>
</dbReference>
<keyword evidence="3" id="KW-1185">Reference proteome</keyword>